<dbReference type="PROSITE" id="PS50005">
    <property type="entry name" value="TPR"/>
    <property type="match status" value="1"/>
</dbReference>
<evidence type="ECO:0000313" key="12">
    <source>
        <dbReference type="Proteomes" id="UP000597444"/>
    </source>
</evidence>
<dbReference type="AlphaFoldDB" id="A0A8J3N7I4"/>
<evidence type="ECO:0000256" key="10">
    <source>
        <dbReference type="PROSITE-ProRule" id="PRU00339"/>
    </source>
</evidence>
<dbReference type="GO" id="GO:0005737">
    <property type="term" value="C:cytoplasm"/>
    <property type="evidence" value="ECO:0007669"/>
    <property type="project" value="TreeGrafter"/>
</dbReference>
<evidence type="ECO:0000256" key="4">
    <source>
        <dbReference type="ARBA" id="ARBA00022701"/>
    </source>
</evidence>
<comment type="similarity">
    <text evidence="2">Belongs to the kinesin light chain family.</text>
</comment>
<evidence type="ECO:0000256" key="7">
    <source>
        <dbReference type="ARBA" id="ARBA00023054"/>
    </source>
</evidence>
<evidence type="ECO:0000256" key="5">
    <source>
        <dbReference type="ARBA" id="ARBA00022737"/>
    </source>
</evidence>
<dbReference type="InterPro" id="IPR011990">
    <property type="entry name" value="TPR-like_helical_dom_sf"/>
</dbReference>
<dbReference type="PANTHER" id="PTHR45783">
    <property type="entry name" value="KINESIN LIGHT CHAIN"/>
    <property type="match status" value="1"/>
</dbReference>
<dbReference type="GO" id="GO:0005871">
    <property type="term" value="C:kinesin complex"/>
    <property type="evidence" value="ECO:0007669"/>
    <property type="project" value="InterPro"/>
</dbReference>
<evidence type="ECO:0000256" key="8">
    <source>
        <dbReference type="ARBA" id="ARBA00023175"/>
    </source>
</evidence>
<evidence type="ECO:0000256" key="3">
    <source>
        <dbReference type="ARBA" id="ARBA00022490"/>
    </source>
</evidence>
<evidence type="ECO:0000256" key="1">
    <source>
        <dbReference type="ARBA" id="ARBA00004245"/>
    </source>
</evidence>
<protein>
    <recommendedName>
        <fullName evidence="13">Kinesin light chain</fullName>
    </recommendedName>
</protein>
<keyword evidence="3" id="KW-0963">Cytoplasm</keyword>
<keyword evidence="7" id="KW-0175">Coiled coil</keyword>
<reference evidence="11" key="1">
    <citation type="submission" date="2020-10" db="EMBL/GenBank/DDBJ databases">
        <title>Taxonomic study of unclassified bacteria belonging to the class Ktedonobacteria.</title>
        <authorList>
            <person name="Yabe S."/>
            <person name="Wang C.M."/>
            <person name="Zheng Y."/>
            <person name="Sakai Y."/>
            <person name="Cavaletti L."/>
            <person name="Monciardini P."/>
            <person name="Donadio S."/>
        </authorList>
    </citation>
    <scope>NUCLEOTIDE SEQUENCE</scope>
    <source>
        <strain evidence="11">ID150040</strain>
    </source>
</reference>
<dbReference type="GO" id="GO:0005874">
    <property type="term" value="C:microtubule"/>
    <property type="evidence" value="ECO:0007669"/>
    <property type="project" value="UniProtKB-KW"/>
</dbReference>
<keyword evidence="9" id="KW-0206">Cytoskeleton</keyword>
<dbReference type="GO" id="GO:0019894">
    <property type="term" value="F:kinesin binding"/>
    <property type="evidence" value="ECO:0007669"/>
    <property type="project" value="TreeGrafter"/>
</dbReference>
<dbReference type="PANTHER" id="PTHR45783:SF3">
    <property type="entry name" value="KINESIN LIGHT CHAIN"/>
    <property type="match status" value="1"/>
</dbReference>
<dbReference type="Proteomes" id="UP000597444">
    <property type="component" value="Unassembled WGS sequence"/>
</dbReference>
<dbReference type="Pfam" id="PF13424">
    <property type="entry name" value="TPR_12"/>
    <property type="match status" value="1"/>
</dbReference>
<dbReference type="RefSeq" id="WP_220211773.1">
    <property type="nucleotide sequence ID" value="NZ_BNJK01000004.1"/>
</dbReference>
<comment type="caution">
    <text evidence="11">The sequence shown here is derived from an EMBL/GenBank/DDBJ whole genome shotgun (WGS) entry which is preliminary data.</text>
</comment>
<keyword evidence="5" id="KW-0677">Repeat</keyword>
<proteinExistence type="inferred from homology"/>
<comment type="subcellular location">
    <subcellularLocation>
        <location evidence="1">Cytoplasm</location>
        <location evidence="1">Cytoskeleton</location>
    </subcellularLocation>
</comment>
<evidence type="ECO:0000256" key="2">
    <source>
        <dbReference type="ARBA" id="ARBA00009622"/>
    </source>
</evidence>
<accession>A0A8J3N7I4</accession>
<gene>
    <name evidence="11" type="ORF">KSF_112920</name>
</gene>
<evidence type="ECO:0008006" key="13">
    <source>
        <dbReference type="Google" id="ProtNLM"/>
    </source>
</evidence>
<dbReference type="PRINTS" id="PR00381">
    <property type="entry name" value="KINESINLIGHT"/>
</dbReference>
<organism evidence="11 12">
    <name type="scientific">Reticulibacter mediterranei</name>
    <dbReference type="NCBI Taxonomy" id="2778369"/>
    <lineage>
        <taxon>Bacteria</taxon>
        <taxon>Bacillati</taxon>
        <taxon>Chloroflexota</taxon>
        <taxon>Ktedonobacteria</taxon>
        <taxon>Ktedonobacterales</taxon>
        <taxon>Reticulibacteraceae</taxon>
        <taxon>Reticulibacter</taxon>
    </lineage>
</organism>
<dbReference type="GO" id="GO:0007018">
    <property type="term" value="P:microtubule-based movement"/>
    <property type="evidence" value="ECO:0007669"/>
    <property type="project" value="TreeGrafter"/>
</dbReference>
<dbReference type="Gene3D" id="1.25.40.10">
    <property type="entry name" value="Tetratricopeptide repeat domain"/>
    <property type="match status" value="1"/>
</dbReference>
<dbReference type="EMBL" id="BNJK01000004">
    <property type="protein sequence ID" value="GHP01245.1"/>
    <property type="molecule type" value="Genomic_DNA"/>
</dbReference>
<keyword evidence="8" id="KW-0505">Motor protein</keyword>
<keyword evidence="12" id="KW-1185">Reference proteome</keyword>
<evidence type="ECO:0000256" key="9">
    <source>
        <dbReference type="ARBA" id="ARBA00023212"/>
    </source>
</evidence>
<evidence type="ECO:0000313" key="11">
    <source>
        <dbReference type="EMBL" id="GHP01245.1"/>
    </source>
</evidence>
<dbReference type="SMART" id="SM00028">
    <property type="entry name" value="TPR"/>
    <property type="match status" value="2"/>
</dbReference>
<sequence length="134" mass="15021">MGVSHPDTAPCLNNLAALYKRQGRYAKAEPLYRQALAIREEQLGTTHLDTVTSLNNLATLYAKQGRYVEAEPFMLRAVTICLASLNIEHPQSQRILENYLTLSTYIPTEMSKHSFACLSDKSTMTPRGRTFALT</sequence>
<feature type="repeat" description="TPR" evidence="10">
    <location>
        <begin position="9"/>
        <end position="42"/>
    </location>
</feature>
<evidence type="ECO:0000256" key="6">
    <source>
        <dbReference type="ARBA" id="ARBA00022803"/>
    </source>
</evidence>
<keyword evidence="6 10" id="KW-0802">TPR repeat</keyword>
<name>A0A8J3N7I4_9CHLR</name>
<dbReference type="InterPro" id="IPR019734">
    <property type="entry name" value="TPR_rpt"/>
</dbReference>
<dbReference type="InterPro" id="IPR002151">
    <property type="entry name" value="Kinesin_light"/>
</dbReference>
<dbReference type="SUPFAM" id="SSF48452">
    <property type="entry name" value="TPR-like"/>
    <property type="match status" value="1"/>
</dbReference>
<keyword evidence="4" id="KW-0493">Microtubule</keyword>